<dbReference type="AlphaFoldDB" id="A0A3B6AZ56"/>
<sequence length="120" mass="13764">MRTHPKARKIHPSRIITNRWFFVHNLFPYPEASVYPPPSSNGYQTHLGEENPSYNWAGQPAPSDRGPHLYSYQDDPDCLTFLRGCVATTDCYYDYLLRRVSSLLPLGDSRVLKLNNFACA</sequence>
<keyword evidence="3" id="KW-1185">Reference proteome</keyword>
<dbReference type="PaxDb" id="4565-Traes_2AL_2A06BDCAF.1"/>
<dbReference type="OMA" id="ATTDCYY"/>
<dbReference type="Proteomes" id="UP000019116">
    <property type="component" value="Chromosome 2A"/>
</dbReference>
<proteinExistence type="predicted"/>
<evidence type="ECO:0000313" key="3">
    <source>
        <dbReference type="Proteomes" id="UP000019116"/>
    </source>
</evidence>
<dbReference type="EnsemblPlants" id="TraesCS2A02G286100.1">
    <property type="protein sequence ID" value="TraesCS2A02G286100.1"/>
    <property type="gene ID" value="TraesCS2A02G286100"/>
</dbReference>
<dbReference type="Gramene" id="TraesCS2A03G0714300.1">
    <property type="protein sequence ID" value="TraesCS2A03G0714300.1.CDS"/>
    <property type="gene ID" value="TraesCS2A03G0714300"/>
</dbReference>
<name>A0A3B6AZ56_WHEAT</name>
<reference evidence="2" key="2">
    <citation type="submission" date="2018-10" db="UniProtKB">
        <authorList>
            <consortium name="EnsemblPlants"/>
        </authorList>
    </citation>
    <scope>IDENTIFICATION</scope>
</reference>
<evidence type="ECO:0000256" key="1">
    <source>
        <dbReference type="SAM" id="MobiDB-lite"/>
    </source>
</evidence>
<dbReference type="OrthoDB" id="10471289at2759"/>
<reference evidence="2" key="1">
    <citation type="submission" date="2018-08" db="EMBL/GenBank/DDBJ databases">
        <authorList>
            <person name="Rossello M."/>
        </authorList>
    </citation>
    <scope>NUCLEOTIDE SEQUENCE [LARGE SCALE GENOMIC DNA]</scope>
    <source>
        <strain evidence="2">cv. Chinese Spring</strain>
    </source>
</reference>
<dbReference type="Gramene" id="TraesCS2A02G286100.1">
    <property type="protein sequence ID" value="TraesCS2A02G286100.1"/>
    <property type="gene ID" value="TraesCS2A02G286100"/>
</dbReference>
<accession>A0A3B6AZ56</accession>
<evidence type="ECO:0000313" key="2">
    <source>
        <dbReference type="EnsemblPlants" id="TraesCS2A02G286100.1"/>
    </source>
</evidence>
<organism evidence="2">
    <name type="scientific">Triticum aestivum</name>
    <name type="common">Wheat</name>
    <dbReference type="NCBI Taxonomy" id="4565"/>
    <lineage>
        <taxon>Eukaryota</taxon>
        <taxon>Viridiplantae</taxon>
        <taxon>Streptophyta</taxon>
        <taxon>Embryophyta</taxon>
        <taxon>Tracheophyta</taxon>
        <taxon>Spermatophyta</taxon>
        <taxon>Magnoliopsida</taxon>
        <taxon>Liliopsida</taxon>
        <taxon>Poales</taxon>
        <taxon>Poaceae</taxon>
        <taxon>BOP clade</taxon>
        <taxon>Pooideae</taxon>
        <taxon>Triticodae</taxon>
        <taxon>Triticeae</taxon>
        <taxon>Triticinae</taxon>
        <taxon>Triticum</taxon>
    </lineage>
</organism>
<feature type="region of interest" description="Disordered" evidence="1">
    <location>
        <begin position="39"/>
        <end position="62"/>
    </location>
</feature>
<protein>
    <submittedName>
        <fullName evidence="2">Uncharacterized protein</fullName>
    </submittedName>
</protein>